<dbReference type="GeneID" id="300581197"/>
<evidence type="ECO:0000313" key="2">
    <source>
        <dbReference type="EMBL" id="TFA98540.1"/>
    </source>
</evidence>
<dbReference type="EMBL" id="PPTA01000019">
    <property type="protein sequence ID" value="TFA98540.1"/>
    <property type="molecule type" value="Genomic_DNA"/>
</dbReference>
<organism evidence="2 3">
    <name type="scientific">Trichoderma ghanense</name>
    <dbReference type="NCBI Taxonomy" id="65468"/>
    <lineage>
        <taxon>Eukaryota</taxon>
        <taxon>Fungi</taxon>
        <taxon>Dikarya</taxon>
        <taxon>Ascomycota</taxon>
        <taxon>Pezizomycotina</taxon>
        <taxon>Sordariomycetes</taxon>
        <taxon>Hypocreomycetidae</taxon>
        <taxon>Hypocreales</taxon>
        <taxon>Hypocreaceae</taxon>
        <taxon>Trichoderma</taxon>
    </lineage>
</organism>
<dbReference type="Proteomes" id="UP001642720">
    <property type="component" value="Unassembled WGS sequence"/>
</dbReference>
<proteinExistence type="predicted"/>
<evidence type="ECO:0000256" key="1">
    <source>
        <dbReference type="SAM" id="Phobius"/>
    </source>
</evidence>
<keyword evidence="3" id="KW-1185">Reference proteome</keyword>
<sequence length="72" mass="7605">MTSLSPGSSNAHKETILVLCCLGGGIFIATLLAVAIMMSKGRARRRRLQDKECQDGGYGCLGGGSVMDEICR</sequence>
<evidence type="ECO:0000313" key="3">
    <source>
        <dbReference type="Proteomes" id="UP001642720"/>
    </source>
</evidence>
<keyword evidence="1" id="KW-1133">Transmembrane helix</keyword>
<dbReference type="RefSeq" id="XP_073554742.1">
    <property type="nucleotide sequence ID" value="XM_073706747.1"/>
</dbReference>
<reference evidence="2 3" key="1">
    <citation type="submission" date="2018-01" db="EMBL/GenBank/DDBJ databases">
        <title>Genome characterization of the sugarcane-associated fungus Trichoderma ghanense CCMA-1212 and their application in lignocelulose bioconversion.</title>
        <authorList>
            <person name="Steindorff A.S."/>
            <person name="Mendes T.D."/>
            <person name="Vilela E.S.D."/>
            <person name="Rodrigues D.S."/>
            <person name="Formighieri E.F."/>
            <person name="Melo I.S."/>
            <person name="Favaro L.C.L."/>
        </authorList>
    </citation>
    <scope>NUCLEOTIDE SEQUENCE [LARGE SCALE GENOMIC DNA]</scope>
    <source>
        <strain evidence="2 3">CCMA-1212</strain>
    </source>
</reference>
<gene>
    <name evidence="2" type="ORF">CCMA1212_009674</name>
</gene>
<evidence type="ECO:0008006" key="4">
    <source>
        <dbReference type="Google" id="ProtNLM"/>
    </source>
</evidence>
<protein>
    <recommendedName>
        <fullName evidence="4">SSCRP protein</fullName>
    </recommendedName>
</protein>
<keyword evidence="1" id="KW-0472">Membrane</keyword>
<comment type="caution">
    <text evidence="2">The sequence shown here is derived from an EMBL/GenBank/DDBJ whole genome shotgun (WGS) entry which is preliminary data.</text>
</comment>
<feature type="transmembrane region" description="Helical" evidence="1">
    <location>
        <begin position="16"/>
        <end position="38"/>
    </location>
</feature>
<name>A0ABY2GSE2_9HYPO</name>
<accession>A0ABY2GSE2</accession>
<keyword evidence="1" id="KW-0812">Transmembrane</keyword>